<name>A4E986_COLAA</name>
<proteinExistence type="predicted"/>
<organism evidence="1 2">
    <name type="scientific">Collinsella aerofaciens (strain ATCC 25986 / DSM 3979 / JCM 10188 / KCTC 3647 / NCTC 11838 / VPI 1003)</name>
    <dbReference type="NCBI Taxonomy" id="411903"/>
    <lineage>
        <taxon>Bacteria</taxon>
        <taxon>Bacillati</taxon>
        <taxon>Actinomycetota</taxon>
        <taxon>Coriobacteriia</taxon>
        <taxon>Coriobacteriales</taxon>
        <taxon>Coriobacteriaceae</taxon>
        <taxon>Collinsella</taxon>
    </lineage>
</organism>
<dbReference type="Proteomes" id="UP000002979">
    <property type="component" value="Unassembled WGS sequence"/>
</dbReference>
<reference evidence="1 2" key="2">
    <citation type="submission" date="2007-04" db="EMBL/GenBank/DDBJ databases">
        <authorList>
            <person name="Fulton L."/>
            <person name="Clifton S."/>
            <person name="Fulton B."/>
            <person name="Xu J."/>
            <person name="Minx P."/>
            <person name="Mardis E.R."/>
            <person name="Wilson R.K."/>
        </authorList>
    </citation>
    <scope>NUCLEOTIDE SEQUENCE [LARGE SCALE GENOMIC DNA]</scope>
    <source>
        <strain evidence="2">ATCC 25986 / DSM 3979 / JCM 10188 / KCTC 3647 / NCTC 11838 / VPI 1003</strain>
    </source>
</reference>
<dbReference type="AlphaFoldDB" id="A4E986"/>
<comment type="caution">
    <text evidence="1">The sequence shown here is derived from an EMBL/GenBank/DDBJ whole genome shotgun (WGS) entry which is preliminary data.</text>
</comment>
<gene>
    <name evidence="1" type="ORF">COLAER_00979</name>
</gene>
<reference evidence="1 2" key="1">
    <citation type="submission" date="2007-01" db="EMBL/GenBank/DDBJ databases">
        <title>Draft genome sequence of Collinsella aerofaciens (ATCC 25986).</title>
        <authorList>
            <person name="Sudarsanam P."/>
            <person name="Ley R."/>
            <person name="Guruge J."/>
            <person name="Turnbaugh P.J."/>
            <person name="Mahowald M."/>
            <person name="Liep D."/>
            <person name="Gordon J."/>
        </authorList>
    </citation>
    <scope>NUCLEOTIDE SEQUENCE [LARGE SCALE GENOMIC DNA]</scope>
    <source>
        <strain evidence="2">ATCC 25986 / DSM 3979 / JCM 10188 / KCTC 3647 / NCTC 11838 / VPI 1003</strain>
    </source>
</reference>
<protein>
    <submittedName>
        <fullName evidence="1">Uncharacterized protein</fullName>
    </submittedName>
</protein>
<accession>A4E986</accession>
<evidence type="ECO:0000313" key="1">
    <source>
        <dbReference type="EMBL" id="EBA39832.1"/>
    </source>
</evidence>
<sequence>MPEALGSIAKTALLDTGAGSMENAVVANSASKNAMSVCLAG</sequence>
<dbReference type="EMBL" id="AAVN02000003">
    <property type="protein sequence ID" value="EBA39832.1"/>
    <property type="molecule type" value="Genomic_DNA"/>
</dbReference>
<evidence type="ECO:0000313" key="2">
    <source>
        <dbReference type="Proteomes" id="UP000002979"/>
    </source>
</evidence>